<dbReference type="EMBL" id="JASVWF010000004">
    <property type="protein sequence ID" value="MDL5158101.1"/>
    <property type="molecule type" value="Genomic_DNA"/>
</dbReference>
<feature type="region of interest" description="Disordered" evidence="1">
    <location>
        <begin position="1"/>
        <end position="67"/>
    </location>
</feature>
<dbReference type="Proteomes" id="UP001231924">
    <property type="component" value="Unassembled WGS sequence"/>
</dbReference>
<organism evidence="3 4">
    <name type="scientific">Actinomycetospora termitidis</name>
    <dbReference type="NCBI Taxonomy" id="3053470"/>
    <lineage>
        <taxon>Bacteria</taxon>
        <taxon>Bacillati</taxon>
        <taxon>Actinomycetota</taxon>
        <taxon>Actinomycetes</taxon>
        <taxon>Pseudonocardiales</taxon>
        <taxon>Pseudonocardiaceae</taxon>
        <taxon>Actinomycetospora</taxon>
    </lineage>
</organism>
<feature type="compositionally biased region" description="Basic and acidic residues" evidence="1">
    <location>
        <begin position="1"/>
        <end position="12"/>
    </location>
</feature>
<keyword evidence="2" id="KW-0812">Transmembrane</keyword>
<feature type="compositionally biased region" description="Pro residues" evidence="1">
    <location>
        <begin position="39"/>
        <end position="59"/>
    </location>
</feature>
<proteinExistence type="predicted"/>
<comment type="caution">
    <text evidence="3">The sequence shown here is derived from an EMBL/GenBank/DDBJ whole genome shotgun (WGS) entry which is preliminary data.</text>
</comment>
<feature type="transmembrane region" description="Helical" evidence="2">
    <location>
        <begin position="197"/>
        <end position="220"/>
    </location>
</feature>
<name>A0ABT7MBQ8_9PSEU</name>
<evidence type="ECO:0000313" key="4">
    <source>
        <dbReference type="Proteomes" id="UP001231924"/>
    </source>
</evidence>
<feature type="transmembrane region" description="Helical" evidence="2">
    <location>
        <begin position="285"/>
        <end position="312"/>
    </location>
</feature>
<feature type="transmembrane region" description="Helical" evidence="2">
    <location>
        <begin position="332"/>
        <end position="358"/>
    </location>
</feature>
<evidence type="ECO:0000256" key="1">
    <source>
        <dbReference type="SAM" id="MobiDB-lite"/>
    </source>
</evidence>
<keyword evidence="2" id="KW-0472">Membrane</keyword>
<keyword evidence="4" id="KW-1185">Reference proteome</keyword>
<evidence type="ECO:0000313" key="3">
    <source>
        <dbReference type="EMBL" id="MDL5158101.1"/>
    </source>
</evidence>
<gene>
    <name evidence="3" type="ORF">QRT03_19180</name>
</gene>
<evidence type="ECO:0008006" key="5">
    <source>
        <dbReference type="Google" id="ProtNLM"/>
    </source>
</evidence>
<feature type="transmembrane region" description="Helical" evidence="2">
    <location>
        <begin position="99"/>
        <end position="118"/>
    </location>
</feature>
<reference evidence="3 4" key="1">
    <citation type="submission" date="2023-06" db="EMBL/GenBank/DDBJ databases">
        <title>Actinomycetospora Odt1-22.</title>
        <authorList>
            <person name="Supong K."/>
        </authorList>
    </citation>
    <scope>NUCLEOTIDE SEQUENCE [LARGE SCALE GENOMIC DNA]</scope>
    <source>
        <strain evidence="3 4">Odt1-22</strain>
    </source>
</reference>
<sequence>MTEPQDSRRPDDASGPAGVPPWNPGSAGPGTGGWQAPTPSTPPTPPPGPAPAAGPPPQDPWGFGGPVAAPRPGIVPLRPLALGELLDGAFQYIRAHPRVVLGVSAVIAVITTLVQAPFQATYGQSLETFVGPTGGQPDLDALAGVLGGASALLGVSAVVGLLANTVLTGLLVVVLSRSVLGAPVDARECWNAARPRLPGLLGVVLLVALATILAFAVFLVPAGVVALAGSTGVAAALAVLGTLAGAAAAIVVGVLLALAAPAYVLEGVGVMAALTRSRALVTGRFWPVLGILLLGTVIVVIVSGLVGVPFGLAATGVAVAADTSPYATLPLLVSSVGTVIGATLTAPFQAGVTGLLYIDQRMRREGFDIELQRAARA</sequence>
<keyword evidence="2" id="KW-1133">Transmembrane helix</keyword>
<feature type="transmembrane region" description="Helical" evidence="2">
    <location>
        <begin position="232"/>
        <end position="265"/>
    </location>
</feature>
<feature type="transmembrane region" description="Helical" evidence="2">
    <location>
        <begin position="151"/>
        <end position="176"/>
    </location>
</feature>
<protein>
    <recommendedName>
        <fullName evidence="5">Glycerophosphoryl diester phosphodiesterase membrane domain-containing protein</fullName>
    </recommendedName>
</protein>
<evidence type="ECO:0000256" key="2">
    <source>
        <dbReference type="SAM" id="Phobius"/>
    </source>
</evidence>
<accession>A0ABT7MBQ8</accession>
<dbReference type="RefSeq" id="WP_286054620.1">
    <property type="nucleotide sequence ID" value="NZ_JASVWF010000004.1"/>
</dbReference>